<dbReference type="RefSeq" id="WP_394299850.1">
    <property type="nucleotide sequence ID" value="NZ_JBHMQT010000006.1"/>
</dbReference>
<accession>A0ABV6U392</accession>
<dbReference type="Proteomes" id="UP001589870">
    <property type="component" value="Unassembled WGS sequence"/>
</dbReference>
<evidence type="ECO:0000256" key="1">
    <source>
        <dbReference type="SAM" id="MobiDB-lite"/>
    </source>
</evidence>
<feature type="region of interest" description="Disordered" evidence="1">
    <location>
        <begin position="114"/>
        <end position="146"/>
    </location>
</feature>
<reference evidence="2 3" key="1">
    <citation type="submission" date="2024-09" db="EMBL/GenBank/DDBJ databases">
        <authorList>
            <person name="Sun Q."/>
            <person name="Mori K."/>
        </authorList>
    </citation>
    <scope>NUCLEOTIDE SEQUENCE [LARGE SCALE GENOMIC DNA]</scope>
    <source>
        <strain evidence="2 3">TBRC 1851</strain>
    </source>
</reference>
<name>A0ABV6U392_9ACTN</name>
<proteinExistence type="predicted"/>
<evidence type="ECO:0000313" key="3">
    <source>
        <dbReference type="Proteomes" id="UP001589870"/>
    </source>
</evidence>
<comment type="caution">
    <text evidence="2">The sequence shown here is derived from an EMBL/GenBank/DDBJ whole genome shotgun (WGS) entry which is preliminary data.</text>
</comment>
<organism evidence="2 3">
    <name type="scientific">Sphaerimonospora cavernae</name>
    <dbReference type="NCBI Taxonomy" id="1740611"/>
    <lineage>
        <taxon>Bacteria</taxon>
        <taxon>Bacillati</taxon>
        <taxon>Actinomycetota</taxon>
        <taxon>Actinomycetes</taxon>
        <taxon>Streptosporangiales</taxon>
        <taxon>Streptosporangiaceae</taxon>
        <taxon>Sphaerimonospora</taxon>
    </lineage>
</organism>
<sequence length="177" mass="19427">MTAGNRITLTYNLLLTGDSGAAAQDTLTGDLAACLDEHFATPVTLSYGRGQAGPPIRLAYLLDHEYTARGLSWSRMKGSDAARAALLRAAADRAGCEVTLALAEIQETWNAYGSDDEDSWYDDRYDDEDDYDEDDFAEEDSDSTDDEQYVLQDLIDSSITLAHTGSARKENGPRRSR</sequence>
<evidence type="ECO:0000313" key="2">
    <source>
        <dbReference type="EMBL" id="MFC0861621.1"/>
    </source>
</evidence>
<keyword evidence="3" id="KW-1185">Reference proteome</keyword>
<dbReference type="EMBL" id="JBHMQT010000006">
    <property type="protein sequence ID" value="MFC0861621.1"/>
    <property type="molecule type" value="Genomic_DNA"/>
</dbReference>
<protein>
    <submittedName>
        <fullName evidence="2">Uncharacterized protein</fullName>
    </submittedName>
</protein>
<gene>
    <name evidence="2" type="ORF">ACFHYQ_04845</name>
</gene>